<evidence type="ECO:0000256" key="1">
    <source>
        <dbReference type="SAM" id="SignalP"/>
    </source>
</evidence>
<accession>A0A4Z0Q7Q2</accession>
<dbReference type="Pfam" id="PF16138">
    <property type="entry name" value="DUF4846"/>
    <property type="match status" value="1"/>
</dbReference>
<reference evidence="2 3" key="1">
    <citation type="submission" date="2019-04" db="EMBL/GenBank/DDBJ databases">
        <authorList>
            <person name="Feng G."/>
            <person name="Zhang J."/>
            <person name="Zhu H."/>
        </authorList>
    </citation>
    <scope>NUCLEOTIDE SEQUENCE [LARGE SCALE GENOMIC DNA]</scope>
    <source>
        <strain evidence="2 3">JCM 31653</strain>
    </source>
</reference>
<evidence type="ECO:0000313" key="3">
    <source>
        <dbReference type="Proteomes" id="UP000297549"/>
    </source>
</evidence>
<dbReference type="EMBL" id="SRLC01000001">
    <property type="protein sequence ID" value="TGE24752.1"/>
    <property type="molecule type" value="Genomic_DNA"/>
</dbReference>
<comment type="caution">
    <text evidence="2">The sequence shown here is derived from an EMBL/GenBank/DDBJ whole genome shotgun (WGS) entry which is preliminary data.</text>
</comment>
<protein>
    <recommendedName>
        <fullName evidence="4">DUF4846 domain-containing protein</fullName>
    </recommendedName>
</protein>
<dbReference type="OrthoDB" id="5511471at2"/>
<sequence>MTKTVICLLLWLPGVAFAQRPAAHPYSWLAADHYDARQTLASRFVPPAGAARVPVAAGSFGFWLRYLPLRPAGAAVHLYNGQLKKPQTVHAAVVRIDVGRRDLQQCADAVIRLRAEYLFGQNPDKVHFHLTSGHDIWFSDWYAGKGFRVQGEDVVAAPKAVEQPTYAVFRRYLDQIFTYAGTRSVAREMQPVAMAMLQPGDVFVQGGAPGHAVLVLDVSVNPRTGRRYFLLAQSYMPAQEIHVLRNLQDAKLSPWYALEERAPLETPEWDFTTDQLRRF</sequence>
<dbReference type="RefSeq" id="WP_135462333.1">
    <property type="nucleotide sequence ID" value="NZ_SRLC01000001.1"/>
</dbReference>
<organism evidence="2 3">
    <name type="scientific">Hymenobacter aquaticus</name>
    <dbReference type="NCBI Taxonomy" id="1867101"/>
    <lineage>
        <taxon>Bacteria</taxon>
        <taxon>Pseudomonadati</taxon>
        <taxon>Bacteroidota</taxon>
        <taxon>Cytophagia</taxon>
        <taxon>Cytophagales</taxon>
        <taxon>Hymenobacteraceae</taxon>
        <taxon>Hymenobacter</taxon>
    </lineage>
</organism>
<dbReference type="Proteomes" id="UP000297549">
    <property type="component" value="Unassembled WGS sequence"/>
</dbReference>
<evidence type="ECO:0000313" key="2">
    <source>
        <dbReference type="EMBL" id="TGE24752.1"/>
    </source>
</evidence>
<gene>
    <name evidence="2" type="ORF">E5K00_05960</name>
</gene>
<keyword evidence="1" id="KW-0732">Signal</keyword>
<evidence type="ECO:0008006" key="4">
    <source>
        <dbReference type="Google" id="ProtNLM"/>
    </source>
</evidence>
<dbReference type="InterPro" id="IPR032315">
    <property type="entry name" value="DUF4846"/>
</dbReference>
<name>A0A4Z0Q7Q2_9BACT</name>
<proteinExistence type="predicted"/>
<feature type="signal peptide" evidence="1">
    <location>
        <begin position="1"/>
        <end position="18"/>
    </location>
</feature>
<feature type="chain" id="PRO_5021274722" description="DUF4846 domain-containing protein" evidence="1">
    <location>
        <begin position="19"/>
        <end position="279"/>
    </location>
</feature>
<dbReference type="AlphaFoldDB" id="A0A4Z0Q7Q2"/>
<keyword evidence="3" id="KW-1185">Reference proteome</keyword>